<evidence type="ECO:0000256" key="9">
    <source>
        <dbReference type="ARBA" id="ARBA00031501"/>
    </source>
</evidence>
<evidence type="ECO:0000256" key="5">
    <source>
        <dbReference type="ARBA" id="ARBA00022676"/>
    </source>
</evidence>
<sequence length="158" mass="17707">PSAARGTTLYDWPEEERRGFRFWKERIKFASSRYDLLRLNQFSDFYQYLAIPYGAEDPDEGWWQEGPGNRLFAALEQSLKQPLQLIADDYGIAPGAAGIPAEQTAWPSYGLRLLQAGFSEGPSSGQLPHQCAGHTCACSSTADSNTLLGWIWEADEER</sequence>
<dbReference type="Pfam" id="PF02446">
    <property type="entry name" value="Glyco_hydro_77"/>
    <property type="match status" value="1"/>
</dbReference>
<dbReference type="AlphaFoldDB" id="A0A060CAA0"/>
<feature type="non-terminal residue" evidence="10">
    <location>
        <position position="1"/>
    </location>
</feature>
<reference evidence="10" key="1">
    <citation type="journal article" date="2013" name="Environ. Microbiol.">
        <title>Seasonally variable intestinal metagenomes of the red palm weevil (Rhynchophorus ferrugineus).</title>
        <authorList>
            <person name="Jia S."/>
            <person name="Zhang X."/>
            <person name="Zhang G."/>
            <person name="Yin A."/>
            <person name="Zhang S."/>
            <person name="Li F."/>
            <person name="Wang L."/>
            <person name="Zhao D."/>
            <person name="Yun Q."/>
            <person name="Tala"/>
            <person name="Wang J."/>
            <person name="Sun G."/>
            <person name="Baabdullah M."/>
            <person name="Yu X."/>
            <person name="Hu S."/>
            <person name="Al-Mssallem I.S."/>
            <person name="Yu J."/>
        </authorList>
    </citation>
    <scope>NUCLEOTIDE SEQUENCE</scope>
</reference>
<evidence type="ECO:0000256" key="4">
    <source>
        <dbReference type="ARBA" id="ARBA00020295"/>
    </source>
</evidence>
<protein>
    <recommendedName>
        <fullName evidence="4">4-alpha-glucanotransferase</fullName>
        <ecNumber evidence="3">2.4.1.25</ecNumber>
    </recommendedName>
    <alternativeName>
        <fullName evidence="8">Amylomaltase</fullName>
    </alternativeName>
    <alternativeName>
        <fullName evidence="9">Disproportionating enzyme</fullName>
    </alternativeName>
</protein>
<dbReference type="EMBL" id="KF122624">
    <property type="protein sequence ID" value="AIA89920.1"/>
    <property type="molecule type" value="Genomic_DNA"/>
</dbReference>
<dbReference type="InterPro" id="IPR003385">
    <property type="entry name" value="Glyco_hydro_77"/>
</dbReference>
<evidence type="ECO:0000256" key="1">
    <source>
        <dbReference type="ARBA" id="ARBA00000439"/>
    </source>
</evidence>
<accession>A0A060CAA0</accession>
<evidence type="ECO:0000256" key="7">
    <source>
        <dbReference type="ARBA" id="ARBA00023277"/>
    </source>
</evidence>
<evidence type="ECO:0000256" key="3">
    <source>
        <dbReference type="ARBA" id="ARBA00012560"/>
    </source>
</evidence>
<feature type="non-terminal residue" evidence="10">
    <location>
        <position position="158"/>
    </location>
</feature>
<evidence type="ECO:0000313" key="10">
    <source>
        <dbReference type="EMBL" id="AIA89920.1"/>
    </source>
</evidence>
<dbReference type="GO" id="GO:0005975">
    <property type="term" value="P:carbohydrate metabolic process"/>
    <property type="evidence" value="ECO:0007669"/>
    <property type="project" value="InterPro"/>
</dbReference>
<comment type="catalytic activity">
    <reaction evidence="1">
        <text>Transfers a segment of a (1-&gt;4)-alpha-D-glucan to a new position in an acceptor, which may be glucose or a (1-&gt;4)-alpha-D-glucan.</text>
        <dbReference type="EC" id="2.4.1.25"/>
    </reaction>
</comment>
<dbReference type="EC" id="2.4.1.25" evidence="3"/>
<dbReference type="Gene3D" id="3.20.20.80">
    <property type="entry name" value="Glycosidases"/>
    <property type="match status" value="1"/>
</dbReference>
<name>A0A060CAA0_9FIRM</name>
<dbReference type="PANTHER" id="PTHR32438:SF5">
    <property type="entry name" value="4-ALPHA-GLUCANOTRANSFERASE DPE1, CHLOROPLASTIC_AMYLOPLASTIC"/>
    <property type="match status" value="1"/>
</dbReference>
<organism evidence="10">
    <name type="scientific">uncultured Heliobacterium sp</name>
    <dbReference type="NCBI Taxonomy" id="167970"/>
    <lineage>
        <taxon>Bacteria</taxon>
        <taxon>Bacillati</taxon>
        <taxon>Bacillota</taxon>
        <taxon>Clostridia</taxon>
        <taxon>Eubacteriales</taxon>
        <taxon>Heliobacteriaceae</taxon>
        <taxon>Heliobacterium</taxon>
        <taxon>environmental samples</taxon>
    </lineage>
</organism>
<comment type="similarity">
    <text evidence="2">Belongs to the disproportionating enzyme family.</text>
</comment>
<dbReference type="PANTHER" id="PTHR32438">
    <property type="entry name" value="4-ALPHA-GLUCANOTRANSFERASE DPE1, CHLOROPLASTIC/AMYLOPLASTIC"/>
    <property type="match status" value="1"/>
</dbReference>
<evidence type="ECO:0000256" key="6">
    <source>
        <dbReference type="ARBA" id="ARBA00022679"/>
    </source>
</evidence>
<dbReference type="GO" id="GO:0004134">
    <property type="term" value="F:4-alpha-glucanotransferase activity"/>
    <property type="evidence" value="ECO:0007669"/>
    <property type="project" value="UniProtKB-EC"/>
</dbReference>
<dbReference type="InterPro" id="IPR017853">
    <property type="entry name" value="GH"/>
</dbReference>
<keyword evidence="6" id="KW-0808">Transferase</keyword>
<keyword evidence="7" id="KW-0119">Carbohydrate metabolism</keyword>
<evidence type="ECO:0000256" key="2">
    <source>
        <dbReference type="ARBA" id="ARBA00005684"/>
    </source>
</evidence>
<keyword evidence="5" id="KW-0328">Glycosyltransferase</keyword>
<dbReference type="SUPFAM" id="SSF51445">
    <property type="entry name" value="(Trans)glycosidases"/>
    <property type="match status" value="1"/>
</dbReference>
<evidence type="ECO:0000256" key="8">
    <source>
        <dbReference type="ARBA" id="ARBA00031423"/>
    </source>
</evidence>
<proteinExistence type="inferred from homology"/>